<dbReference type="UniPathway" id="UPA00378"/>
<dbReference type="SUPFAM" id="SSF82109">
    <property type="entry name" value="MIR domain"/>
    <property type="match status" value="1"/>
</dbReference>
<comment type="catalytic activity">
    <reaction evidence="14 15">
        <text>a di-trans,poly-cis-dolichyl beta-D-mannosyl phosphate + L-seryl-[protein] = 3-O-(alpha-D-mannosyl)-L-seryl-[protein] + a di-trans,poly-cis-dolichyl phosphate + H(+)</text>
        <dbReference type="Rhea" id="RHEA:17377"/>
        <dbReference type="Rhea" id="RHEA-COMP:9863"/>
        <dbReference type="Rhea" id="RHEA-COMP:13546"/>
        <dbReference type="Rhea" id="RHEA-COMP:19498"/>
        <dbReference type="Rhea" id="RHEA-COMP:19501"/>
        <dbReference type="ChEBI" id="CHEBI:15378"/>
        <dbReference type="ChEBI" id="CHEBI:29999"/>
        <dbReference type="ChEBI" id="CHEBI:57683"/>
        <dbReference type="ChEBI" id="CHEBI:58211"/>
        <dbReference type="ChEBI" id="CHEBI:137321"/>
        <dbReference type="EC" id="2.4.1.109"/>
    </reaction>
</comment>
<organism evidence="17 19">
    <name type="scientific">Candida glabrata</name>
    <name type="common">Yeast</name>
    <name type="synonym">Torulopsis glabrata</name>
    <dbReference type="NCBI Taxonomy" id="5478"/>
    <lineage>
        <taxon>Eukaryota</taxon>
        <taxon>Fungi</taxon>
        <taxon>Dikarya</taxon>
        <taxon>Ascomycota</taxon>
        <taxon>Saccharomycotina</taxon>
        <taxon>Saccharomycetes</taxon>
        <taxon>Saccharomycetales</taxon>
        <taxon>Saccharomycetaceae</taxon>
        <taxon>Nakaseomyces</taxon>
    </lineage>
</organism>
<dbReference type="EC" id="2.4.1.109" evidence="4 15"/>
<comment type="pathway">
    <text evidence="2 15">Protein modification; protein glycosylation.</text>
</comment>
<dbReference type="Gene3D" id="2.80.10.50">
    <property type="match status" value="1"/>
</dbReference>
<evidence type="ECO:0000256" key="15">
    <source>
        <dbReference type="RuleBase" id="RU367007"/>
    </source>
</evidence>
<proteinExistence type="inferred from homology"/>
<dbReference type="OMA" id="ENMFANN"/>
<dbReference type="EMBL" id="LLZZ01000167">
    <property type="protein sequence ID" value="KTA96814.1"/>
    <property type="molecule type" value="Genomic_DNA"/>
</dbReference>
<evidence type="ECO:0000256" key="4">
    <source>
        <dbReference type="ARBA" id="ARBA00012839"/>
    </source>
</evidence>
<dbReference type="GO" id="GO:0097584">
    <property type="term" value="C:dolichyl-phosphate-mannose-protein mannosyltransferase Pmt5p-Pmt2p dimer complex"/>
    <property type="evidence" value="ECO:0007669"/>
    <property type="project" value="EnsemblFungi"/>
</dbReference>
<evidence type="ECO:0000256" key="13">
    <source>
        <dbReference type="ARBA" id="ARBA00045085"/>
    </source>
</evidence>
<evidence type="ECO:0000256" key="5">
    <source>
        <dbReference type="ARBA" id="ARBA00022676"/>
    </source>
</evidence>
<evidence type="ECO:0000256" key="8">
    <source>
        <dbReference type="ARBA" id="ARBA00022737"/>
    </source>
</evidence>
<comment type="function">
    <text evidence="15">Transfers mannose from Dol-P-mannose to Ser or Thr residues on proteins.</text>
</comment>
<dbReference type="VEuPathDB" id="FungiDB:GVI51_L07051"/>
<protein>
    <recommendedName>
        <fullName evidence="4 15">Dolichyl-phosphate-mannose--protein mannosyltransferase</fullName>
        <ecNumber evidence="4 15">2.4.1.109</ecNumber>
    </recommendedName>
</protein>
<keyword evidence="8" id="KW-0677">Repeat</keyword>
<comment type="caution">
    <text evidence="17">The sequence shown here is derived from an EMBL/GenBank/DDBJ whole genome shotgun (WGS) entry which is preliminary data.</text>
</comment>
<dbReference type="PANTHER" id="PTHR10050">
    <property type="entry name" value="DOLICHYL-PHOSPHATE-MANNOSE--PROTEIN MANNOSYLTRANSFERASE"/>
    <property type="match status" value="1"/>
</dbReference>
<evidence type="ECO:0000256" key="9">
    <source>
        <dbReference type="ARBA" id="ARBA00022824"/>
    </source>
</evidence>
<dbReference type="SMART" id="SM00472">
    <property type="entry name" value="MIR"/>
    <property type="match status" value="3"/>
</dbReference>
<dbReference type="Pfam" id="PF02815">
    <property type="entry name" value="MIR"/>
    <property type="match status" value="1"/>
</dbReference>
<evidence type="ECO:0000313" key="18">
    <source>
        <dbReference type="EMBL" id="KTA98451.1"/>
    </source>
</evidence>
<feature type="transmembrane region" description="Helical" evidence="15">
    <location>
        <begin position="150"/>
        <end position="167"/>
    </location>
</feature>
<keyword evidence="11 15" id="KW-0472">Membrane</keyword>
<comment type="subcellular location">
    <subcellularLocation>
        <location evidence="1 15">Endoplasmic reticulum membrane</location>
        <topology evidence="1 15">Multi-pass membrane protein</topology>
    </subcellularLocation>
</comment>
<keyword evidence="5 15" id="KW-0328">Glycosyltransferase</keyword>
<feature type="transmembrane region" description="Helical" evidence="15">
    <location>
        <begin position="226"/>
        <end position="243"/>
    </location>
</feature>
<comment type="catalytic activity">
    <reaction evidence="13 15">
        <text>a di-trans,poly-cis-dolichyl beta-D-mannosyl phosphate + L-threonyl-[protein] = 3-O-(alpha-D-mannosyl)-L-threonyl-[protein] + a di-trans,poly-cis-dolichyl phosphate + H(+)</text>
        <dbReference type="Rhea" id="RHEA:53396"/>
        <dbReference type="Rhea" id="RHEA-COMP:11060"/>
        <dbReference type="Rhea" id="RHEA-COMP:13547"/>
        <dbReference type="Rhea" id="RHEA-COMP:19498"/>
        <dbReference type="Rhea" id="RHEA-COMP:19501"/>
        <dbReference type="ChEBI" id="CHEBI:15378"/>
        <dbReference type="ChEBI" id="CHEBI:30013"/>
        <dbReference type="ChEBI" id="CHEBI:57683"/>
        <dbReference type="ChEBI" id="CHEBI:58211"/>
        <dbReference type="ChEBI" id="CHEBI:137323"/>
        <dbReference type="EC" id="2.4.1.109"/>
    </reaction>
</comment>
<gene>
    <name evidence="18" type="ORF">AO440_005129</name>
    <name evidence="17" type="ORF">AO440_005406</name>
</gene>
<dbReference type="PANTHER" id="PTHR10050:SF50">
    <property type="entry name" value="DOLICHYL-PHOSPHATE-MANNOSE--PROTEIN MANNOSYLTRANSFERASE 1-RELATED"/>
    <property type="match status" value="1"/>
</dbReference>
<dbReference type="Proteomes" id="UP000054886">
    <property type="component" value="Unassembled WGS sequence"/>
</dbReference>
<dbReference type="GO" id="GO:0097585">
    <property type="term" value="C:dolichyl-phosphate-mannose-protein mannosyltransferase Pmt5p-Pmt3p dimer complex"/>
    <property type="evidence" value="ECO:0007669"/>
    <property type="project" value="EnsemblFungi"/>
</dbReference>
<evidence type="ECO:0000256" key="3">
    <source>
        <dbReference type="ARBA" id="ARBA00007222"/>
    </source>
</evidence>
<keyword evidence="10 15" id="KW-1133">Transmembrane helix</keyword>
<feature type="domain" description="MIR" evidence="16">
    <location>
        <begin position="469"/>
        <end position="526"/>
    </location>
</feature>
<dbReference type="PROSITE" id="PS50919">
    <property type="entry name" value="MIR"/>
    <property type="match status" value="1"/>
</dbReference>
<evidence type="ECO:0000256" key="12">
    <source>
        <dbReference type="ARBA" id="ARBA00023180"/>
    </source>
</evidence>
<evidence type="ECO:0000256" key="6">
    <source>
        <dbReference type="ARBA" id="ARBA00022679"/>
    </source>
</evidence>
<evidence type="ECO:0000256" key="10">
    <source>
        <dbReference type="ARBA" id="ARBA00022989"/>
    </source>
</evidence>
<dbReference type="InterPro" id="IPR036300">
    <property type="entry name" value="MIR_dom_sf"/>
</dbReference>
<evidence type="ECO:0000259" key="16">
    <source>
        <dbReference type="PROSITE" id="PS50919"/>
    </source>
</evidence>
<dbReference type="OrthoDB" id="5588846at2759"/>
<keyword evidence="7 15" id="KW-0812">Transmembrane</keyword>
<evidence type="ECO:0000256" key="7">
    <source>
        <dbReference type="ARBA" id="ARBA00022692"/>
    </source>
</evidence>
<reference evidence="17 19" key="1">
    <citation type="submission" date="2015-10" db="EMBL/GenBank/DDBJ databases">
        <title>Draft genomes sequences of Candida glabrata isolates 1A, 1B, 2A, 2B, 3A and 3B.</title>
        <authorList>
            <person name="Haavelsrud O.E."/>
            <person name="Gaustad P."/>
        </authorList>
    </citation>
    <scope>NUCLEOTIDE SEQUENCE [LARGE SCALE GENOMIC DNA]</scope>
    <source>
        <strain evidence="17">910700640</strain>
    </source>
</reference>
<feature type="transmembrane region" description="Helical" evidence="15">
    <location>
        <begin position="249"/>
        <end position="268"/>
    </location>
</feature>
<accession>A0A0W0EGT1</accession>
<dbReference type="AlphaFoldDB" id="A0A0W0EGT1"/>
<dbReference type="VEuPathDB" id="FungiDB:GWK60_L08041"/>
<dbReference type="InterPro" id="IPR027005">
    <property type="entry name" value="PMT-like"/>
</dbReference>
<dbReference type="InterPro" id="IPR003342">
    <property type="entry name" value="ArnT-like_N"/>
</dbReference>
<dbReference type="InterPro" id="IPR032421">
    <property type="entry name" value="PMT_4TMC"/>
</dbReference>
<evidence type="ECO:0000256" key="2">
    <source>
        <dbReference type="ARBA" id="ARBA00004922"/>
    </source>
</evidence>
<evidence type="ECO:0000256" key="11">
    <source>
        <dbReference type="ARBA" id="ARBA00023136"/>
    </source>
</evidence>
<dbReference type="CDD" id="cd23283">
    <property type="entry name" value="beta-trefoil_MIR_PMT1-like"/>
    <property type="match status" value="1"/>
</dbReference>
<dbReference type="EMBL" id="LLZZ01000153">
    <property type="protein sequence ID" value="KTA98451.1"/>
    <property type="molecule type" value="Genomic_DNA"/>
</dbReference>
<keyword evidence="12" id="KW-0325">Glycoprotein</keyword>
<dbReference type="Pfam" id="PF16192">
    <property type="entry name" value="PMT_4TMC"/>
    <property type="match status" value="1"/>
</dbReference>
<name>A0A0W0EGT1_CANGB</name>
<dbReference type="VEuPathDB" id="FungiDB:CAGL0L07172g"/>
<feature type="transmembrane region" description="Helical" evidence="15">
    <location>
        <begin position="671"/>
        <end position="690"/>
    </location>
</feature>
<evidence type="ECO:0000313" key="19">
    <source>
        <dbReference type="Proteomes" id="UP000054886"/>
    </source>
</evidence>
<evidence type="ECO:0000256" key="14">
    <source>
        <dbReference type="ARBA" id="ARBA00045102"/>
    </source>
</evidence>
<dbReference type="Pfam" id="PF02366">
    <property type="entry name" value="PMT"/>
    <property type="match status" value="1"/>
</dbReference>
<feature type="transmembrane region" description="Helical" evidence="15">
    <location>
        <begin position="636"/>
        <end position="659"/>
    </location>
</feature>
<feature type="transmembrane region" description="Helical" evidence="15">
    <location>
        <begin position="697"/>
        <end position="717"/>
    </location>
</feature>
<dbReference type="InterPro" id="IPR016093">
    <property type="entry name" value="MIR_motif"/>
</dbReference>
<feature type="transmembrane region" description="Helical" evidence="15">
    <location>
        <begin position="602"/>
        <end position="624"/>
    </location>
</feature>
<comment type="similarity">
    <text evidence="3 15">Belongs to the glycosyltransferase 39 family.</text>
</comment>
<keyword evidence="6 15" id="KW-0808">Transferase</keyword>
<feature type="transmembrane region" description="Helical" evidence="15">
    <location>
        <begin position="197"/>
        <end position="214"/>
    </location>
</feature>
<dbReference type="VEuPathDB" id="FungiDB:B1J91_L07172g"/>
<feature type="transmembrane region" description="Helical" evidence="15">
    <location>
        <begin position="280"/>
        <end position="304"/>
    </location>
</feature>
<evidence type="ECO:0000313" key="17">
    <source>
        <dbReference type="EMBL" id="KTA96814.1"/>
    </source>
</evidence>
<keyword evidence="9 15" id="KW-0256">Endoplasmic reticulum</keyword>
<evidence type="ECO:0000256" key="1">
    <source>
        <dbReference type="ARBA" id="ARBA00004477"/>
    </source>
</evidence>
<sequence length="777" mass="88573">MAKKSAAKKEKDAVQQRAATPELLKTVPQVELKDGPVRKYIVSDPTPELFQFRTIGSKSDGILMAIVALFAIVTRFYDIGFPKAIVYDEGFVIAEVSKYFNKTFSIDVFPPLGKMIYYFVGKYTGFDTSYKYHPVGTQFENASVYLPERYLAAGLGACVVVFFFMTLRASGVSRPIAGIFSVALSLENSFITASRYVHLDAPFLFFVAAAIYFTKKSDNLRAGSGRYIFTFTHAACLLGLAISTKWAGLFVLAWVAIVTLWRLWLLAGDLSVPICRTVKVFIFNLLVLSLVPAVIYFSIFSWHIGSRTVDGNDSILMKPEFRSELYNNTVIKESFADVVVGGTVRLNNIGMDGGFVEAAPAYYEAGSKQRQIDLRKNESVTTDWVVEYYNRSGSTPKSFENLKNHEKIRLYSPKYKCRLHSHDHKAPISQHVDWQKEVSCYGYEGFMGDPNDDWIVEIDQDLSEPGEAREFVKAIDTKFRLKHAMSGCYLFTHDVRMRTPEFVMDYEIACAHSGKYELTLWNIEQDQPHPNSPKNPKRVSYKPMSLKDKILDLHAKMIEKAKVRTDKSSLITFPTTWPLLEKGIPFWNGFARQIYFLGNPAMWWSVSAFIVLFVVAFVGELIFWQMGFEISSNPQFINFHIQVLQYGIGFALNYVPYILTTDRHHLYQYLPAYYFGLLALAHVFELVYSFAFKNKRVGLSVAAFFLVVVVVAFFRYLPLTYATPWTVSECNATKLLSSWKYGCEIYPENYRIYQKMDLTNYTKAGTKELDKIGVVLH</sequence>
<dbReference type="GO" id="GO:0004169">
    <property type="term" value="F:dolichyl-phosphate-mannose-protein mannosyltransferase activity"/>
    <property type="evidence" value="ECO:0007669"/>
    <property type="project" value="UniProtKB-UniRule"/>
</dbReference>